<keyword evidence="1" id="KW-0067">ATP-binding</keyword>
<dbReference type="OMA" id="NRCANDM"/>
<dbReference type="GO" id="GO:0006310">
    <property type="term" value="P:DNA recombination"/>
    <property type="evidence" value="ECO:0007669"/>
    <property type="project" value="UniProtKB-KW"/>
</dbReference>
<dbReference type="GO" id="GO:0006281">
    <property type="term" value="P:DNA repair"/>
    <property type="evidence" value="ECO:0007669"/>
    <property type="project" value="UniProtKB-KW"/>
</dbReference>
<gene>
    <name evidence="3" type="ORF">RF11_08111</name>
</gene>
<keyword evidence="1" id="KW-0227">DNA damage</keyword>
<evidence type="ECO:0000259" key="2">
    <source>
        <dbReference type="Pfam" id="PF05970"/>
    </source>
</evidence>
<comment type="catalytic activity">
    <reaction evidence="1">
        <text>ATP + H2O = ADP + phosphate + H(+)</text>
        <dbReference type="Rhea" id="RHEA:13065"/>
        <dbReference type="ChEBI" id="CHEBI:15377"/>
        <dbReference type="ChEBI" id="CHEBI:15378"/>
        <dbReference type="ChEBI" id="CHEBI:30616"/>
        <dbReference type="ChEBI" id="CHEBI:43474"/>
        <dbReference type="ChEBI" id="CHEBI:456216"/>
        <dbReference type="EC" id="5.6.2.3"/>
    </reaction>
</comment>
<comment type="similarity">
    <text evidence="1">Belongs to the helicase family.</text>
</comment>
<dbReference type="Pfam" id="PF05970">
    <property type="entry name" value="PIF1"/>
    <property type="match status" value="1"/>
</dbReference>
<keyword evidence="1" id="KW-0234">DNA repair</keyword>
<dbReference type="GO" id="GO:0000723">
    <property type="term" value="P:telomere maintenance"/>
    <property type="evidence" value="ECO:0007669"/>
    <property type="project" value="InterPro"/>
</dbReference>
<protein>
    <recommendedName>
        <fullName evidence="1">ATP-dependent DNA helicase</fullName>
        <ecNumber evidence="1">5.6.2.3</ecNumber>
    </recommendedName>
</protein>
<accession>A0A0C2MP37</accession>
<dbReference type="EMBL" id="JWZT01003605">
    <property type="protein sequence ID" value="KII66105.1"/>
    <property type="molecule type" value="Genomic_DNA"/>
</dbReference>
<comment type="caution">
    <text evidence="3">The sequence shown here is derived from an EMBL/GenBank/DDBJ whole genome shotgun (WGS) entry which is preliminary data.</text>
</comment>
<dbReference type="AlphaFoldDB" id="A0A0C2MP37"/>
<keyword evidence="1 3" id="KW-0347">Helicase</keyword>
<comment type="cofactor">
    <cofactor evidence="1">
        <name>Mg(2+)</name>
        <dbReference type="ChEBI" id="CHEBI:18420"/>
    </cofactor>
</comment>
<reference evidence="3 4" key="1">
    <citation type="journal article" date="2014" name="Genome Biol. Evol.">
        <title>The genome of the myxosporean Thelohanellus kitauei shows adaptations to nutrient acquisition within its fish host.</title>
        <authorList>
            <person name="Yang Y."/>
            <person name="Xiong J."/>
            <person name="Zhou Z."/>
            <person name="Huo F."/>
            <person name="Miao W."/>
            <person name="Ran C."/>
            <person name="Liu Y."/>
            <person name="Zhang J."/>
            <person name="Feng J."/>
            <person name="Wang M."/>
            <person name="Wang M."/>
            <person name="Wang L."/>
            <person name="Yao B."/>
        </authorList>
    </citation>
    <scope>NUCLEOTIDE SEQUENCE [LARGE SCALE GENOMIC DNA]</scope>
    <source>
        <strain evidence="3">Wuqing</strain>
    </source>
</reference>
<feature type="domain" description="DNA helicase Pif1-like DEAD-box helicase" evidence="2">
    <location>
        <begin position="112"/>
        <end position="275"/>
    </location>
</feature>
<keyword evidence="4" id="KW-1185">Reference proteome</keyword>
<keyword evidence="1" id="KW-0233">DNA recombination</keyword>
<keyword evidence="1" id="KW-0547">Nucleotide-binding</keyword>
<dbReference type="PANTHER" id="PTHR10492">
    <property type="match status" value="1"/>
</dbReference>
<evidence type="ECO:0000313" key="3">
    <source>
        <dbReference type="EMBL" id="KII66105.1"/>
    </source>
</evidence>
<keyword evidence="1" id="KW-0378">Hydrolase</keyword>
<dbReference type="InterPro" id="IPR010285">
    <property type="entry name" value="DNA_helicase_pif1-like_DEAD"/>
</dbReference>
<evidence type="ECO:0000313" key="4">
    <source>
        <dbReference type="Proteomes" id="UP000031668"/>
    </source>
</evidence>
<evidence type="ECO:0000256" key="1">
    <source>
        <dbReference type="RuleBase" id="RU363044"/>
    </source>
</evidence>
<dbReference type="Proteomes" id="UP000031668">
    <property type="component" value="Unassembled WGS sequence"/>
</dbReference>
<dbReference type="PANTHER" id="PTHR10492:SF57">
    <property type="entry name" value="ATP-DEPENDENT DNA HELICASE"/>
    <property type="match status" value="1"/>
</dbReference>
<dbReference type="Gene3D" id="3.40.50.300">
    <property type="entry name" value="P-loop containing nucleotide triphosphate hydrolases"/>
    <property type="match status" value="1"/>
</dbReference>
<dbReference type="GO" id="GO:0016887">
    <property type="term" value="F:ATP hydrolysis activity"/>
    <property type="evidence" value="ECO:0007669"/>
    <property type="project" value="RHEA"/>
</dbReference>
<proteinExistence type="inferred from homology"/>
<dbReference type="EC" id="5.6.2.3" evidence="1"/>
<dbReference type="OrthoDB" id="10050779at2759"/>
<dbReference type="GO" id="GO:0005524">
    <property type="term" value="F:ATP binding"/>
    <property type="evidence" value="ECO:0007669"/>
    <property type="project" value="UniProtKB-KW"/>
</dbReference>
<organism evidence="3 4">
    <name type="scientific">Thelohanellus kitauei</name>
    <name type="common">Myxosporean</name>
    <dbReference type="NCBI Taxonomy" id="669202"/>
    <lineage>
        <taxon>Eukaryota</taxon>
        <taxon>Metazoa</taxon>
        <taxon>Cnidaria</taxon>
        <taxon>Myxozoa</taxon>
        <taxon>Myxosporea</taxon>
        <taxon>Bivalvulida</taxon>
        <taxon>Platysporina</taxon>
        <taxon>Myxobolidae</taxon>
        <taxon>Thelohanellus</taxon>
    </lineage>
</organism>
<sequence length="275" mass="30932">MSEDIQQRLCVTNQNQDIHFTSSMYNDALVSIEDTCLAIANKTLVQLEMICPNRCANDMFDRDLKREIQFAVNSLGKLVQINLPKLNPEQRCARRHRKNFSDFPYIANDAIKKNIALAIASSGIALTLLDGGRTAHSALKLPLNLQIAETPTCNINKNSGVAKVLQSCEIIIWNEFTMAHKKALKALHHTLKDLRGNERLFGSALTLLSGDSRQTLPVIPRLTAADELNACLKSSDLWRYFHKLSLQTNMRVEIQNDASSERFAKQLLDIRNGKM</sequence>
<dbReference type="GO" id="GO:0043139">
    <property type="term" value="F:5'-3' DNA helicase activity"/>
    <property type="evidence" value="ECO:0007669"/>
    <property type="project" value="UniProtKB-EC"/>
</dbReference>
<name>A0A0C2MP37_THEKT</name>
<dbReference type="InterPro" id="IPR027417">
    <property type="entry name" value="P-loop_NTPase"/>
</dbReference>